<organism evidence="1 2">
    <name type="scientific">Glarea lozoyensis (strain ATCC 74030 / MF5533)</name>
    <dbReference type="NCBI Taxonomy" id="1104152"/>
    <lineage>
        <taxon>Eukaryota</taxon>
        <taxon>Fungi</taxon>
        <taxon>Dikarya</taxon>
        <taxon>Ascomycota</taxon>
        <taxon>Pezizomycotina</taxon>
        <taxon>Leotiomycetes</taxon>
        <taxon>Helotiales</taxon>
        <taxon>Helotiaceae</taxon>
        <taxon>Glarea</taxon>
    </lineage>
</organism>
<gene>
    <name evidence="1" type="ORF">M7I_4208</name>
</gene>
<evidence type="ECO:0000313" key="1">
    <source>
        <dbReference type="EMBL" id="EHK99883.1"/>
    </source>
</evidence>
<name>H0ENK1_GLAL7</name>
<keyword evidence="2" id="KW-1185">Reference proteome</keyword>
<proteinExistence type="predicted"/>
<sequence length="98" mass="9756">MTPPAQSFDSNFYDAILCLKITTTVVSKSSKPPKVLPKPQGKPLNQLPRVFNKHSTGAAVAAATGSAAAAGSSFLAAAAKATQGAASSVAAVGTPKES</sequence>
<comment type="caution">
    <text evidence="1">The sequence shown here is derived from an EMBL/GenBank/DDBJ whole genome shotgun (WGS) entry which is preliminary data.</text>
</comment>
<dbReference type="InParanoid" id="H0ENK1"/>
<dbReference type="EMBL" id="AGUE01000104">
    <property type="protein sequence ID" value="EHK99883.1"/>
    <property type="molecule type" value="Genomic_DNA"/>
</dbReference>
<evidence type="ECO:0000313" key="2">
    <source>
        <dbReference type="Proteomes" id="UP000005446"/>
    </source>
</evidence>
<dbReference type="AlphaFoldDB" id="H0ENK1"/>
<dbReference type="Proteomes" id="UP000005446">
    <property type="component" value="Unassembled WGS sequence"/>
</dbReference>
<accession>H0ENK1</accession>
<dbReference type="HOGENOM" id="CLU_2333791_0_0_1"/>
<protein>
    <submittedName>
        <fullName evidence="1">Uncharacterized protein</fullName>
    </submittedName>
</protein>
<reference evidence="1 2" key="1">
    <citation type="journal article" date="2012" name="Eukaryot. Cell">
        <title>Genome sequence of the fungus Glarea lozoyensis: the first genome sequence of a species from the Helotiaceae family.</title>
        <authorList>
            <person name="Youssar L."/>
            <person name="Gruening B.A."/>
            <person name="Erxleben A."/>
            <person name="Guenther S."/>
            <person name="Huettel W."/>
        </authorList>
    </citation>
    <scope>NUCLEOTIDE SEQUENCE [LARGE SCALE GENOMIC DNA]</scope>
    <source>
        <strain evidence="2">ATCC 74030 / MF5533</strain>
    </source>
</reference>